<proteinExistence type="predicted"/>
<dbReference type="SMART" id="SM00192">
    <property type="entry name" value="LDLa"/>
    <property type="match status" value="1"/>
</dbReference>
<dbReference type="SUPFAM" id="SSF57424">
    <property type="entry name" value="LDL receptor-like module"/>
    <property type="match status" value="1"/>
</dbReference>
<comment type="caution">
    <text evidence="2">Lacks conserved residue(s) required for the propagation of feature annotation.</text>
</comment>
<dbReference type="PANTHER" id="PTHR47537">
    <property type="entry name" value="CUBILIN"/>
    <property type="match status" value="1"/>
</dbReference>
<gene>
    <name evidence="5" type="ORF">ONB1V03_LOCUS19533</name>
</gene>
<dbReference type="PROSITE" id="PS01180">
    <property type="entry name" value="CUB"/>
    <property type="match status" value="2"/>
</dbReference>
<organism evidence="5">
    <name type="scientific">Oppiella nova</name>
    <dbReference type="NCBI Taxonomy" id="334625"/>
    <lineage>
        <taxon>Eukaryota</taxon>
        <taxon>Metazoa</taxon>
        <taxon>Ecdysozoa</taxon>
        <taxon>Arthropoda</taxon>
        <taxon>Chelicerata</taxon>
        <taxon>Arachnida</taxon>
        <taxon>Acari</taxon>
        <taxon>Acariformes</taxon>
        <taxon>Sarcoptiformes</taxon>
        <taxon>Oribatida</taxon>
        <taxon>Brachypylina</taxon>
        <taxon>Oppioidea</taxon>
        <taxon>Oppiidae</taxon>
        <taxon>Oppiella</taxon>
    </lineage>
</organism>
<evidence type="ECO:0000256" key="2">
    <source>
        <dbReference type="PROSITE-ProRule" id="PRU00059"/>
    </source>
</evidence>
<evidence type="ECO:0000256" key="1">
    <source>
        <dbReference type="ARBA" id="ARBA00023157"/>
    </source>
</evidence>
<keyword evidence="3" id="KW-1133">Transmembrane helix</keyword>
<evidence type="ECO:0000256" key="3">
    <source>
        <dbReference type="SAM" id="Phobius"/>
    </source>
</evidence>
<dbReference type="EMBL" id="OC945006">
    <property type="protein sequence ID" value="CAD7662973.1"/>
    <property type="molecule type" value="Genomic_DNA"/>
</dbReference>
<dbReference type="PANTHER" id="PTHR47537:SF6">
    <property type="entry name" value="CUB DOMAIN-CONTAINING PROTEIN"/>
    <property type="match status" value="1"/>
</dbReference>
<keyword evidence="1" id="KW-1015">Disulfide bond</keyword>
<dbReference type="Gene3D" id="4.10.400.10">
    <property type="entry name" value="Low-density Lipoprotein Receptor"/>
    <property type="match status" value="1"/>
</dbReference>
<keyword evidence="3" id="KW-0812">Transmembrane</keyword>
<dbReference type="CDD" id="cd00041">
    <property type="entry name" value="CUB"/>
    <property type="match status" value="2"/>
</dbReference>
<dbReference type="Pfam" id="PF00431">
    <property type="entry name" value="CUB"/>
    <property type="match status" value="2"/>
</dbReference>
<dbReference type="AlphaFoldDB" id="A0A7R9MMH6"/>
<dbReference type="InterPro" id="IPR035914">
    <property type="entry name" value="Sperma_CUB_dom_sf"/>
</dbReference>
<evidence type="ECO:0000313" key="5">
    <source>
        <dbReference type="EMBL" id="CAD7662973.1"/>
    </source>
</evidence>
<dbReference type="InterPro" id="IPR053207">
    <property type="entry name" value="Non-NMDA_GluR_Accessory"/>
</dbReference>
<dbReference type="InterPro" id="IPR002172">
    <property type="entry name" value="LDrepeatLR_classA_rpt"/>
</dbReference>
<accession>A0A7R9MMH6</accession>
<protein>
    <recommendedName>
        <fullName evidence="4">CUB domain-containing protein</fullName>
    </recommendedName>
</protein>
<dbReference type="InterPro" id="IPR036055">
    <property type="entry name" value="LDL_receptor-like_sf"/>
</dbReference>
<dbReference type="OrthoDB" id="6022136at2759"/>
<feature type="domain" description="CUB" evidence="4">
    <location>
        <begin position="75"/>
        <end position="193"/>
    </location>
</feature>
<dbReference type="Pfam" id="PF00057">
    <property type="entry name" value="Ldl_recept_a"/>
    <property type="match status" value="1"/>
</dbReference>
<feature type="transmembrane region" description="Helical" evidence="3">
    <location>
        <begin position="243"/>
        <end position="264"/>
    </location>
</feature>
<keyword evidence="3" id="KW-0472">Membrane</keyword>
<sequence length="306" mass="33929">NDVCQEDWLEIYEVLSSGREIKYGRYCWSTAPGPIISDFGVNRMKVILNTDETGVSSGFSASYTFMDGANSYGDCGTNITGEENGVITTPNYPNGYLAHRQVCTWYITVRPRYKVLLYFETFLVEGEPSSRGCSGAVVRVWLDLSQQPVELCGSELNNETIQLISTTNLLKITFLTAQKAVGAKGFKASFTEIRDKGSTCDQFRCASSGYCISANLYCNSIPNCGHFDRSDELNCKKVVEIDFVMIGSGVCGAVVLLMIVMCSLCHRKKKRRRSDSSLTAQLDISRPKPPQFEIPPSLHFLPMDSV</sequence>
<keyword evidence="6" id="KW-1185">Reference proteome</keyword>
<feature type="domain" description="CUB" evidence="4">
    <location>
        <begin position="1"/>
        <end position="66"/>
    </location>
</feature>
<dbReference type="SMART" id="SM00042">
    <property type="entry name" value="CUB"/>
    <property type="match status" value="1"/>
</dbReference>
<feature type="non-terminal residue" evidence="5">
    <location>
        <position position="306"/>
    </location>
</feature>
<name>A0A7R9MMH6_9ACAR</name>
<dbReference type="GO" id="GO:0005886">
    <property type="term" value="C:plasma membrane"/>
    <property type="evidence" value="ECO:0007669"/>
    <property type="project" value="TreeGrafter"/>
</dbReference>
<reference evidence="5" key="1">
    <citation type="submission" date="2020-11" db="EMBL/GenBank/DDBJ databases">
        <authorList>
            <person name="Tran Van P."/>
        </authorList>
    </citation>
    <scope>NUCLEOTIDE SEQUENCE</scope>
</reference>
<evidence type="ECO:0000313" key="6">
    <source>
        <dbReference type="Proteomes" id="UP000728032"/>
    </source>
</evidence>
<dbReference type="Gene3D" id="2.60.120.290">
    <property type="entry name" value="Spermadhesin, CUB domain"/>
    <property type="match status" value="2"/>
</dbReference>
<dbReference type="InterPro" id="IPR000859">
    <property type="entry name" value="CUB_dom"/>
</dbReference>
<dbReference type="SUPFAM" id="SSF49854">
    <property type="entry name" value="Spermadhesin, CUB domain"/>
    <property type="match status" value="2"/>
</dbReference>
<dbReference type="Proteomes" id="UP000728032">
    <property type="component" value="Unassembled WGS sequence"/>
</dbReference>
<evidence type="ECO:0000259" key="4">
    <source>
        <dbReference type="PROSITE" id="PS01180"/>
    </source>
</evidence>
<dbReference type="EMBL" id="CAJPVJ010030181">
    <property type="protein sequence ID" value="CAG2180110.1"/>
    <property type="molecule type" value="Genomic_DNA"/>
</dbReference>